<dbReference type="InterPro" id="IPR028082">
    <property type="entry name" value="Peripla_BP_I"/>
</dbReference>
<dbReference type="CDD" id="cd01543">
    <property type="entry name" value="PBP1_XylR"/>
    <property type="match status" value="1"/>
</dbReference>
<dbReference type="SMART" id="SM00342">
    <property type="entry name" value="HTH_ARAC"/>
    <property type="match status" value="1"/>
</dbReference>
<accession>A0A5C5ZGF8</accession>
<keyword evidence="2" id="KW-0238">DNA-binding</keyword>
<dbReference type="Gene3D" id="1.10.10.60">
    <property type="entry name" value="Homeodomain-like"/>
    <property type="match status" value="1"/>
</dbReference>
<comment type="caution">
    <text evidence="5">The sequence shown here is derived from an EMBL/GenBank/DDBJ whole genome shotgun (WGS) entry which is preliminary data.</text>
</comment>
<protein>
    <submittedName>
        <fullName evidence="5">Xylose operon regulatory protein</fullName>
    </submittedName>
</protein>
<dbReference type="PANTHER" id="PTHR30146">
    <property type="entry name" value="LACI-RELATED TRANSCRIPTIONAL REPRESSOR"/>
    <property type="match status" value="1"/>
</dbReference>
<dbReference type="PROSITE" id="PS01124">
    <property type="entry name" value="HTH_ARAC_FAMILY_2"/>
    <property type="match status" value="1"/>
</dbReference>
<dbReference type="InterPro" id="IPR009057">
    <property type="entry name" value="Homeodomain-like_sf"/>
</dbReference>
<sequence>MLDSELPDWIEQGHITGVIARVDTHTIEPLRRLRVPIVDVRCNRKFESVPQVETDNDAVAELAFEHLWERGFRKFAFSGFRFASYSQARRDHFRRLVEKAGCKLSVYESGGSPSGTLTTQEQAGVFDLRQMAEWIDTLERPTGLFVCNDIRGQQLLNACRYVDVAIPDDLGVIGVDDDDAICMMCDPTLSSVRPNAERVGYRAAEVLHCMLSGISPEQETEYIAPLKVTERQSTQVVAIEDEELAKVCRFIRQAACDGINVADVVEFSSLSRRPLERRFRDELDITPRELITETQINRVKQLLRETGMTLEQISKRTGFSHKERLSAVFKRETGQTPGCYREEHSD</sequence>
<organism evidence="5 6">
    <name type="scientific">Neorhodopirellula pilleata</name>
    <dbReference type="NCBI Taxonomy" id="2714738"/>
    <lineage>
        <taxon>Bacteria</taxon>
        <taxon>Pseudomonadati</taxon>
        <taxon>Planctomycetota</taxon>
        <taxon>Planctomycetia</taxon>
        <taxon>Pirellulales</taxon>
        <taxon>Pirellulaceae</taxon>
        <taxon>Neorhodopirellula</taxon>
    </lineage>
</organism>
<evidence type="ECO:0000256" key="3">
    <source>
        <dbReference type="ARBA" id="ARBA00023163"/>
    </source>
</evidence>
<evidence type="ECO:0000256" key="1">
    <source>
        <dbReference type="ARBA" id="ARBA00023015"/>
    </source>
</evidence>
<dbReference type="PANTHER" id="PTHR30146:SF24">
    <property type="entry name" value="XYLOSE OPERON REGULATORY PROTEIN"/>
    <property type="match status" value="1"/>
</dbReference>
<evidence type="ECO:0000313" key="5">
    <source>
        <dbReference type="EMBL" id="TWT86404.1"/>
    </source>
</evidence>
<evidence type="ECO:0000259" key="4">
    <source>
        <dbReference type="PROSITE" id="PS01124"/>
    </source>
</evidence>
<dbReference type="InterPro" id="IPR046335">
    <property type="entry name" value="LacI/GalR-like_sensor"/>
</dbReference>
<name>A0A5C5ZGF8_9BACT</name>
<evidence type="ECO:0000313" key="6">
    <source>
        <dbReference type="Proteomes" id="UP000316213"/>
    </source>
</evidence>
<dbReference type="Gene3D" id="3.40.50.2300">
    <property type="match status" value="2"/>
</dbReference>
<dbReference type="Pfam" id="PF13377">
    <property type="entry name" value="Peripla_BP_3"/>
    <property type="match status" value="1"/>
</dbReference>
<feature type="domain" description="HTH araC/xylS-type" evidence="4">
    <location>
        <begin position="245"/>
        <end position="343"/>
    </location>
</feature>
<evidence type="ECO:0000256" key="2">
    <source>
        <dbReference type="ARBA" id="ARBA00023125"/>
    </source>
</evidence>
<dbReference type="SUPFAM" id="SSF46689">
    <property type="entry name" value="Homeodomain-like"/>
    <property type="match status" value="1"/>
</dbReference>
<dbReference type="GO" id="GO:0003700">
    <property type="term" value="F:DNA-binding transcription factor activity"/>
    <property type="evidence" value="ECO:0007669"/>
    <property type="project" value="InterPro"/>
</dbReference>
<dbReference type="Proteomes" id="UP000316213">
    <property type="component" value="Unassembled WGS sequence"/>
</dbReference>
<dbReference type="AlphaFoldDB" id="A0A5C5ZGF8"/>
<reference evidence="5 6" key="1">
    <citation type="submission" date="2019-02" db="EMBL/GenBank/DDBJ databases">
        <title>Deep-cultivation of Planctomycetes and their phenomic and genomic characterization uncovers novel biology.</title>
        <authorList>
            <person name="Wiegand S."/>
            <person name="Jogler M."/>
            <person name="Boedeker C."/>
            <person name="Pinto D."/>
            <person name="Vollmers J."/>
            <person name="Rivas-Marin E."/>
            <person name="Kohn T."/>
            <person name="Peeters S.H."/>
            <person name="Heuer A."/>
            <person name="Rast P."/>
            <person name="Oberbeckmann S."/>
            <person name="Bunk B."/>
            <person name="Jeske O."/>
            <person name="Meyerdierks A."/>
            <person name="Storesund J.E."/>
            <person name="Kallscheuer N."/>
            <person name="Luecker S."/>
            <person name="Lage O.M."/>
            <person name="Pohl T."/>
            <person name="Merkel B.J."/>
            <person name="Hornburger P."/>
            <person name="Mueller R.-W."/>
            <person name="Bruemmer F."/>
            <person name="Labrenz M."/>
            <person name="Spormann A.M."/>
            <person name="Op Den Camp H."/>
            <person name="Overmann J."/>
            <person name="Amann R."/>
            <person name="Jetten M.S.M."/>
            <person name="Mascher T."/>
            <person name="Medema M.H."/>
            <person name="Devos D.P."/>
            <person name="Kaster A.-K."/>
            <person name="Ovreas L."/>
            <person name="Rohde M."/>
            <person name="Galperin M.Y."/>
            <person name="Jogler C."/>
        </authorList>
    </citation>
    <scope>NUCLEOTIDE SEQUENCE [LARGE SCALE GENOMIC DNA]</scope>
    <source>
        <strain evidence="5 6">Pla100</strain>
    </source>
</reference>
<keyword evidence="6" id="KW-1185">Reference proteome</keyword>
<dbReference type="Pfam" id="PF12833">
    <property type="entry name" value="HTH_18"/>
    <property type="match status" value="1"/>
</dbReference>
<keyword evidence="3" id="KW-0804">Transcription</keyword>
<dbReference type="GO" id="GO:0000976">
    <property type="term" value="F:transcription cis-regulatory region binding"/>
    <property type="evidence" value="ECO:0007669"/>
    <property type="project" value="TreeGrafter"/>
</dbReference>
<gene>
    <name evidence="5" type="primary">xylR_11</name>
    <name evidence="5" type="ORF">Pla100_60750</name>
</gene>
<proteinExistence type="predicted"/>
<keyword evidence="1" id="KW-0805">Transcription regulation</keyword>
<dbReference type="SUPFAM" id="SSF53822">
    <property type="entry name" value="Periplasmic binding protein-like I"/>
    <property type="match status" value="1"/>
</dbReference>
<dbReference type="InterPro" id="IPR018060">
    <property type="entry name" value="HTH_AraC"/>
</dbReference>
<dbReference type="EMBL" id="SJPM01000034">
    <property type="protein sequence ID" value="TWT86404.1"/>
    <property type="molecule type" value="Genomic_DNA"/>
</dbReference>